<dbReference type="VEuPathDB" id="TriTrypDB:ADEAN_000312000"/>
<dbReference type="InterPro" id="IPR020189">
    <property type="entry name" value="IF5A_C"/>
</dbReference>
<evidence type="ECO:0000259" key="1">
    <source>
        <dbReference type="Pfam" id="PF01287"/>
    </source>
</evidence>
<name>A0A7G2C892_9TRYP</name>
<dbReference type="Pfam" id="PF01287">
    <property type="entry name" value="eIF-5a"/>
    <property type="match status" value="1"/>
</dbReference>
<protein>
    <submittedName>
        <fullName evidence="2">Eukaryotic elongation factor 5A hypusine, DNA-binding OB fold, putative</fullName>
    </submittedName>
</protein>
<dbReference type="GO" id="GO:0045905">
    <property type="term" value="P:positive regulation of translational termination"/>
    <property type="evidence" value="ECO:0007669"/>
    <property type="project" value="InterPro"/>
</dbReference>
<evidence type="ECO:0000313" key="3">
    <source>
        <dbReference type="Proteomes" id="UP000515908"/>
    </source>
</evidence>
<keyword evidence="3" id="KW-1185">Reference proteome</keyword>
<dbReference type="GO" id="GO:0045901">
    <property type="term" value="P:positive regulation of translational elongation"/>
    <property type="evidence" value="ECO:0007669"/>
    <property type="project" value="InterPro"/>
</dbReference>
<dbReference type="GO" id="GO:0043022">
    <property type="term" value="F:ribosome binding"/>
    <property type="evidence" value="ECO:0007669"/>
    <property type="project" value="InterPro"/>
</dbReference>
<accession>A0A7G2C892</accession>
<dbReference type="GO" id="GO:0003723">
    <property type="term" value="F:RNA binding"/>
    <property type="evidence" value="ECO:0007669"/>
    <property type="project" value="InterPro"/>
</dbReference>
<reference evidence="2 3" key="1">
    <citation type="submission" date="2020-08" db="EMBL/GenBank/DDBJ databases">
        <authorList>
            <person name="Newling K."/>
            <person name="Davey J."/>
            <person name="Forrester S."/>
        </authorList>
    </citation>
    <scope>NUCLEOTIDE SEQUENCE [LARGE SCALE GENOMIC DNA]</scope>
    <source>
        <strain evidence="3">Crithidia deanei Carvalho (ATCC PRA-265)</strain>
    </source>
</reference>
<dbReference type="EMBL" id="LR877149">
    <property type="protein sequence ID" value="CAD2215665.1"/>
    <property type="molecule type" value="Genomic_DNA"/>
</dbReference>
<dbReference type="AlphaFoldDB" id="A0A7G2C892"/>
<sequence length="191" mass="20924">MSEIDARTKLFKESAESDLTDAAREREIKKLKSYLFKNQDCRFSKSAQTYLFMAVMGHYNKCPAPDGPCGGEVASLLDDALKMPFNVFSSSHKSKFLSSYWSMLGKDGEKEGEEGKPTSSKQLTLLDIAEGGQLMLMRDDGGEYDCNPVLCRSDSLMAAVRAAFDAGEEVIVTVVKEGEAAVCVDYRVGTA</sequence>
<keyword evidence="2" id="KW-0648">Protein biosynthesis</keyword>
<dbReference type="GO" id="GO:0003746">
    <property type="term" value="F:translation elongation factor activity"/>
    <property type="evidence" value="ECO:0007669"/>
    <property type="project" value="UniProtKB-KW"/>
</dbReference>
<keyword evidence="2" id="KW-0238">DNA-binding</keyword>
<gene>
    <name evidence="2" type="ORF">ADEAN_000312000</name>
</gene>
<dbReference type="Proteomes" id="UP000515908">
    <property type="component" value="Chromosome 05"/>
</dbReference>
<feature type="domain" description="Translation initiation factor 5A C-terminal" evidence="1">
    <location>
        <begin position="121"/>
        <end position="179"/>
    </location>
</feature>
<keyword evidence="2" id="KW-0251">Elongation factor</keyword>
<proteinExistence type="predicted"/>
<dbReference type="GO" id="GO:0003677">
    <property type="term" value="F:DNA binding"/>
    <property type="evidence" value="ECO:0007669"/>
    <property type="project" value="UniProtKB-KW"/>
</dbReference>
<dbReference type="InterPro" id="IPR012340">
    <property type="entry name" value="NA-bd_OB-fold"/>
</dbReference>
<dbReference type="OrthoDB" id="64113at2759"/>
<evidence type="ECO:0000313" key="2">
    <source>
        <dbReference type="EMBL" id="CAD2215665.1"/>
    </source>
</evidence>
<organism evidence="2 3">
    <name type="scientific">Angomonas deanei</name>
    <dbReference type="NCBI Taxonomy" id="59799"/>
    <lineage>
        <taxon>Eukaryota</taxon>
        <taxon>Discoba</taxon>
        <taxon>Euglenozoa</taxon>
        <taxon>Kinetoplastea</taxon>
        <taxon>Metakinetoplastina</taxon>
        <taxon>Trypanosomatida</taxon>
        <taxon>Trypanosomatidae</taxon>
        <taxon>Strigomonadinae</taxon>
        <taxon>Angomonas</taxon>
    </lineage>
</organism>
<dbReference type="Gene3D" id="2.40.50.140">
    <property type="entry name" value="Nucleic acid-binding proteins"/>
    <property type="match status" value="1"/>
</dbReference>